<name>A0A0E9PDM8_ANGAN</name>
<dbReference type="EMBL" id="GBXM01106402">
    <property type="protein sequence ID" value="JAH02175.1"/>
    <property type="molecule type" value="Transcribed_RNA"/>
</dbReference>
<reference evidence="1" key="2">
    <citation type="journal article" date="2015" name="Fish Shellfish Immunol.">
        <title>Early steps in the European eel (Anguilla anguilla)-Vibrio vulnificus interaction in the gills: Role of the RtxA13 toxin.</title>
        <authorList>
            <person name="Callol A."/>
            <person name="Pajuelo D."/>
            <person name="Ebbesson L."/>
            <person name="Teles M."/>
            <person name="MacKenzie S."/>
            <person name="Amaro C."/>
        </authorList>
    </citation>
    <scope>NUCLEOTIDE SEQUENCE</scope>
</reference>
<proteinExistence type="predicted"/>
<evidence type="ECO:0000313" key="1">
    <source>
        <dbReference type="EMBL" id="JAH02175.1"/>
    </source>
</evidence>
<reference evidence="1" key="1">
    <citation type="submission" date="2014-11" db="EMBL/GenBank/DDBJ databases">
        <authorList>
            <person name="Amaro Gonzalez C."/>
        </authorList>
    </citation>
    <scope>NUCLEOTIDE SEQUENCE</scope>
</reference>
<organism evidence="1">
    <name type="scientific">Anguilla anguilla</name>
    <name type="common">European freshwater eel</name>
    <name type="synonym">Muraena anguilla</name>
    <dbReference type="NCBI Taxonomy" id="7936"/>
    <lineage>
        <taxon>Eukaryota</taxon>
        <taxon>Metazoa</taxon>
        <taxon>Chordata</taxon>
        <taxon>Craniata</taxon>
        <taxon>Vertebrata</taxon>
        <taxon>Euteleostomi</taxon>
        <taxon>Actinopterygii</taxon>
        <taxon>Neopterygii</taxon>
        <taxon>Teleostei</taxon>
        <taxon>Anguilliformes</taxon>
        <taxon>Anguillidae</taxon>
        <taxon>Anguilla</taxon>
    </lineage>
</organism>
<dbReference type="AlphaFoldDB" id="A0A0E9PDM8"/>
<accession>A0A0E9PDM8</accession>
<sequence length="42" mass="4709">MCVCVYVDGLCLDVGALGSHKGPSVERKCQSLEILIWPERRF</sequence>
<protein>
    <submittedName>
        <fullName evidence="1">Uncharacterized protein</fullName>
    </submittedName>
</protein>